<feature type="chain" id="PRO_5046655713" evidence="1">
    <location>
        <begin position="20"/>
        <end position="193"/>
    </location>
</feature>
<proteinExistence type="predicted"/>
<evidence type="ECO:0000313" key="3">
    <source>
        <dbReference type="Proteomes" id="UP001479436"/>
    </source>
</evidence>
<keyword evidence="1" id="KW-0732">Signal</keyword>
<accession>A0ABR2WLT9</accession>
<name>A0ABR2WLT9_9FUNG</name>
<feature type="signal peptide" evidence="1">
    <location>
        <begin position="1"/>
        <end position="19"/>
    </location>
</feature>
<dbReference type="Proteomes" id="UP001479436">
    <property type="component" value="Unassembled WGS sequence"/>
</dbReference>
<sequence>MLLSTFHLLVFCLASSVSGLVLPAVQPNVDIPCTFRGANIPLRLNGGTVLLNVQGELTLREVIKDTKKIGLKLIKFNGSATDPMLGNVKFEQVLDKTPSTGSIPVTDILAGGPYLSFYANLKVTSQHSLASPSGFTLYTLQEAKFVAPQVNALPPISQYFQLESPISLGSLGADPATSTQGFPSFSIVVNAIL</sequence>
<evidence type="ECO:0000256" key="1">
    <source>
        <dbReference type="SAM" id="SignalP"/>
    </source>
</evidence>
<reference evidence="2 3" key="1">
    <citation type="submission" date="2023-04" db="EMBL/GenBank/DDBJ databases">
        <title>Genome of Basidiobolus ranarum AG-B5.</title>
        <authorList>
            <person name="Stajich J.E."/>
            <person name="Carter-House D."/>
            <person name="Gryganskyi A."/>
        </authorList>
    </citation>
    <scope>NUCLEOTIDE SEQUENCE [LARGE SCALE GENOMIC DNA]</scope>
    <source>
        <strain evidence="2 3">AG-B5</strain>
    </source>
</reference>
<organism evidence="2 3">
    <name type="scientific">Basidiobolus ranarum</name>
    <dbReference type="NCBI Taxonomy" id="34480"/>
    <lineage>
        <taxon>Eukaryota</taxon>
        <taxon>Fungi</taxon>
        <taxon>Fungi incertae sedis</taxon>
        <taxon>Zoopagomycota</taxon>
        <taxon>Entomophthoromycotina</taxon>
        <taxon>Basidiobolomycetes</taxon>
        <taxon>Basidiobolales</taxon>
        <taxon>Basidiobolaceae</taxon>
        <taxon>Basidiobolus</taxon>
    </lineage>
</organism>
<dbReference type="EMBL" id="JASJQH010000960">
    <property type="protein sequence ID" value="KAK9762436.1"/>
    <property type="molecule type" value="Genomic_DNA"/>
</dbReference>
<protein>
    <submittedName>
        <fullName evidence="2">Uncharacterized protein</fullName>
    </submittedName>
</protein>
<keyword evidence="3" id="KW-1185">Reference proteome</keyword>
<evidence type="ECO:0000313" key="2">
    <source>
        <dbReference type="EMBL" id="KAK9762436.1"/>
    </source>
</evidence>
<gene>
    <name evidence="2" type="ORF">K7432_011822</name>
</gene>
<comment type="caution">
    <text evidence="2">The sequence shown here is derived from an EMBL/GenBank/DDBJ whole genome shotgun (WGS) entry which is preliminary data.</text>
</comment>